<dbReference type="OrthoDB" id="9794226at2"/>
<dbReference type="AlphaFoldDB" id="A0A3M8CUZ3"/>
<dbReference type="EMBL" id="RHHQ01000028">
    <property type="protein sequence ID" value="RNB79503.1"/>
    <property type="molecule type" value="Genomic_DNA"/>
</dbReference>
<dbReference type="Proteomes" id="UP000271031">
    <property type="component" value="Unassembled WGS sequence"/>
</dbReference>
<keyword evidence="3" id="KW-0274">FAD</keyword>
<dbReference type="Gene3D" id="3.30.9.10">
    <property type="entry name" value="D-Amino Acid Oxidase, subunit A, domain 2"/>
    <property type="match status" value="1"/>
</dbReference>
<reference evidence="6 7" key="1">
    <citation type="submission" date="2018-10" db="EMBL/GenBank/DDBJ databases">
        <title>Phylogenomics of Brevibacillus.</title>
        <authorList>
            <person name="Dunlap C."/>
        </authorList>
    </citation>
    <scope>NUCLEOTIDE SEQUENCE [LARGE SCALE GENOMIC DNA]</scope>
    <source>
        <strain evidence="6 7">JCM 15716</strain>
    </source>
</reference>
<proteinExistence type="predicted"/>
<keyword evidence="2" id="KW-0285">Flavoprotein</keyword>
<accession>A0A3M8CUZ3</accession>
<comment type="caution">
    <text evidence="6">The sequence shown here is derived from an EMBL/GenBank/DDBJ whole genome shotgun (WGS) entry which is preliminary data.</text>
</comment>
<dbReference type="NCBIfam" id="NF008425">
    <property type="entry name" value="PRK11259.1"/>
    <property type="match status" value="1"/>
</dbReference>
<dbReference type="Gene3D" id="3.50.50.60">
    <property type="entry name" value="FAD/NAD(P)-binding domain"/>
    <property type="match status" value="1"/>
</dbReference>
<keyword evidence="7" id="KW-1185">Reference proteome</keyword>
<dbReference type="Pfam" id="PF01266">
    <property type="entry name" value="DAO"/>
    <property type="match status" value="1"/>
</dbReference>
<organism evidence="6 7">
    <name type="scientific">Brevibacillus fluminis</name>
    <dbReference type="NCBI Taxonomy" id="511487"/>
    <lineage>
        <taxon>Bacteria</taxon>
        <taxon>Bacillati</taxon>
        <taxon>Bacillota</taxon>
        <taxon>Bacilli</taxon>
        <taxon>Bacillales</taxon>
        <taxon>Paenibacillaceae</taxon>
        <taxon>Brevibacillus</taxon>
    </lineage>
</organism>
<protein>
    <submittedName>
        <fullName evidence="6">N-methyl-L-tryptophan oxidase</fullName>
    </submittedName>
</protein>
<gene>
    <name evidence="6" type="ORF">EDM56_28670</name>
</gene>
<evidence type="ECO:0000313" key="6">
    <source>
        <dbReference type="EMBL" id="RNB79503.1"/>
    </source>
</evidence>
<dbReference type="InterPro" id="IPR036188">
    <property type="entry name" value="FAD/NAD-bd_sf"/>
</dbReference>
<dbReference type="PANTHER" id="PTHR10961:SF7">
    <property type="entry name" value="FAD DEPENDENT OXIDOREDUCTASE DOMAIN-CONTAINING PROTEIN"/>
    <property type="match status" value="1"/>
</dbReference>
<sequence length="379" mass="41654">MTGTHEVIILGAGSMGMAAGAFLAKQGVKVLLIDAFDPPHANGSHHGDTRMIRHAYGEGSKYVPLVLRAQELWGELERETGKRLFEKTGVLGLGASDSQFLEEEIRSAREFSLPLEVLQADEIEKRWPGIRVPESFIGAFEPASGLLYSEECIRAYREQAVTHGAKLLMNTRAQAIEYHADGVTVRTERGDYHADKLIVTAGAWTGSLLAELSIPLQPIRKTVVWYEADESLYGAGRFPSYFIDLPEERFYGFPSMQGSGLKIGSHDAGTPVDPDRVNRTFGDLESDEGSLAAVSQRFFPGVTGQLKNGQVCMITWTPDHDFIIDHHPVHKHVLIISACSAHGFKFASAIGEMAMHLTLAGKTDFDIAPFSLGRFLQKK</sequence>
<evidence type="ECO:0000256" key="2">
    <source>
        <dbReference type="ARBA" id="ARBA00022630"/>
    </source>
</evidence>
<name>A0A3M8CUZ3_9BACL</name>
<dbReference type="SUPFAM" id="SSF51905">
    <property type="entry name" value="FAD/NAD(P)-binding domain"/>
    <property type="match status" value="1"/>
</dbReference>
<dbReference type="GO" id="GO:0005829">
    <property type="term" value="C:cytosol"/>
    <property type="evidence" value="ECO:0007669"/>
    <property type="project" value="TreeGrafter"/>
</dbReference>
<evidence type="ECO:0000256" key="1">
    <source>
        <dbReference type="ARBA" id="ARBA00001974"/>
    </source>
</evidence>
<dbReference type="SUPFAM" id="SSF54373">
    <property type="entry name" value="FAD-linked reductases, C-terminal domain"/>
    <property type="match status" value="1"/>
</dbReference>
<evidence type="ECO:0000256" key="3">
    <source>
        <dbReference type="ARBA" id="ARBA00022827"/>
    </source>
</evidence>
<dbReference type="PANTHER" id="PTHR10961">
    <property type="entry name" value="PEROXISOMAL SARCOSINE OXIDASE"/>
    <property type="match status" value="1"/>
</dbReference>
<keyword evidence="4" id="KW-0560">Oxidoreductase</keyword>
<dbReference type="InterPro" id="IPR045170">
    <property type="entry name" value="MTOX"/>
</dbReference>
<evidence type="ECO:0000313" key="7">
    <source>
        <dbReference type="Proteomes" id="UP000271031"/>
    </source>
</evidence>
<comment type="cofactor">
    <cofactor evidence="1">
        <name>FAD</name>
        <dbReference type="ChEBI" id="CHEBI:57692"/>
    </cofactor>
</comment>
<feature type="domain" description="FAD dependent oxidoreductase" evidence="5">
    <location>
        <begin position="7"/>
        <end position="354"/>
    </location>
</feature>
<evidence type="ECO:0000256" key="4">
    <source>
        <dbReference type="ARBA" id="ARBA00023002"/>
    </source>
</evidence>
<dbReference type="RefSeq" id="WP_122921354.1">
    <property type="nucleotide sequence ID" value="NZ_RHHQ01000028.1"/>
</dbReference>
<dbReference type="InterPro" id="IPR006076">
    <property type="entry name" value="FAD-dep_OxRdtase"/>
</dbReference>
<dbReference type="GO" id="GO:0008115">
    <property type="term" value="F:sarcosine oxidase activity"/>
    <property type="evidence" value="ECO:0007669"/>
    <property type="project" value="TreeGrafter"/>
</dbReference>
<dbReference type="GO" id="GO:0050660">
    <property type="term" value="F:flavin adenine dinucleotide binding"/>
    <property type="evidence" value="ECO:0007669"/>
    <property type="project" value="InterPro"/>
</dbReference>
<evidence type="ECO:0000259" key="5">
    <source>
        <dbReference type="Pfam" id="PF01266"/>
    </source>
</evidence>